<dbReference type="AlphaFoldDB" id="A0A382DKI0"/>
<name>A0A382DKI0_9ZZZZ</name>
<proteinExistence type="predicted"/>
<gene>
    <name evidence="1" type="ORF">METZ01_LOCUS191065</name>
</gene>
<evidence type="ECO:0000313" key="1">
    <source>
        <dbReference type="EMBL" id="SVB38211.1"/>
    </source>
</evidence>
<organism evidence="1">
    <name type="scientific">marine metagenome</name>
    <dbReference type="NCBI Taxonomy" id="408172"/>
    <lineage>
        <taxon>unclassified sequences</taxon>
        <taxon>metagenomes</taxon>
        <taxon>ecological metagenomes</taxon>
    </lineage>
</organism>
<protein>
    <recommendedName>
        <fullName evidence="2">Surface antigen domain-containing protein</fullName>
    </recommendedName>
</protein>
<reference evidence="1" key="1">
    <citation type="submission" date="2018-05" db="EMBL/GenBank/DDBJ databases">
        <authorList>
            <person name="Lanie J.A."/>
            <person name="Ng W.-L."/>
            <person name="Kazmierczak K.M."/>
            <person name="Andrzejewski T.M."/>
            <person name="Davidsen T.M."/>
            <person name="Wayne K.J."/>
            <person name="Tettelin H."/>
            <person name="Glass J.I."/>
            <person name="Rusch D."/>
            <person name="Podicherti R."/>
            <person name="Tsui H.-C.T."/>
            <person name="Winkler M.E."/>
        </authorList>
    </citation>
    <scope>NUCLEOTIDE SEQUENCE</scope>
</reference>
<evidence type="ECO:0008006" key="2">
    <source>
        <dbReference type="Google" id="ProtNLM"/>
    </source>
</evidence>
<accession>A0A382DKI0</accession>
<sequence length="161" mass="17017">MPSGVNPGLGCSPFNGCTSKDYYLPGKGVWAPQQKFGTKATIGAVVGTALGAVMGRKSGPFVAAAYSVGGLVLGHEVGAMFDKVDQMYAASLLDQTLHRNPDGQMSTWSNPNKPVTVTAGPVSTNGDCREFVSDVTVKGQTRQVRGTACKRNGVWELREMY</sequence>
<dbReference type="EMBL" id="UINC01039556">
    <property type="protein sequence ID" value="SVB38211.1"/>
    <property type="molecule type" value="Genomic_DNA"/>
</dbReference>